<evidence type="ECO:0000256" key="1">
    <source>
        <dbReference type="SAM" id="SignalP"/>
    </source>
</evidence>
<keyword evidence="3" id="KW-1185">Reference proteome</keyword>
<organism evidence="2 3">
    <name type="scientific">Armillaria luteobubalina</name>
    <dbReference type="NCBI Taxonomy" id="153913"/>
    <lineage>
        <taxon>Eukaryota</taxon>
        <taxon>Fungi</taxon>
        <taxon>Dikarya</taxon>
        <taxon>Basidiomycota</taxon>
        <taxon>Agaricomycotina</taxon>
        <taxon>Agaricomycetes</taxon>
        <taxon>Agaricomycetidae</taxon>
        <taxon>Agaricales</taxon>
        <taxon>Marasmiineae</taxon>
        <taxon>Physalacriaceae</taxon>
        <taxon>Armillaria</taxon>
    </lineage>
</organism>
<accession>A0AA39ULV5</accession>
<evidence type="ECO:0008006" key="4">
    <source>
        <dbReference type="Google" id="ProtNLM"/>
    </source>
</evidence>
<name>A0AA39ULV5_9AGAR</name>
<dbReference type="EMBL" id="JAUEPU010000059">
    <property type="protein sequence ID" value="KAK0484140.1"/>
    <property type="molecule type" value="Genomic_DNA"/>
</dbReference>
<dbReference type="AlphaFoldDB" id="A0AA39ULV5"/>
<reference evidence="2" key="1">
    <citation type="submission" date="2023-06" db="EMBL/GenBank/DDBJ databases">
        <authorList>
            <consortium name="Lawrence Berkeley National Laboratory"/>
            <person name="Ahrendt S."/>
            <person name="Sahu N."/>
            <person name="Indic B."/>
            <person name="Wong-Bajracharya J."/>
            <person name="Merenyi Z."/>
            <person name="Ke H.-M."/>
            <person name="Monk M."/>
            <person name="Kocsube S."/>
            <person name="Drula E."/>
            <person name="Lipzen A."/>
            <person name="Balint B."/>
            <person name="Henrissat B."/>
            <person name="Andreopoulos B."/>
            <person name="Martin F.M."/>
            <person name="Harder C.B."/>
            <person name="Rigling D."/>
            <person name="Ford K.L."/>
            <person name="Foster G.D."/>
            <person name="Pangilinan J."/>
            <person name="Papanicolaou A."/>
            <person name="Barry K."/>
            <person name="LaButti K."/>
            <person name="Viragh M."/>
            <person name="Koriabine M."/>
            <person name="Yan M."/>
            <person name="Riley R."/>
            <person name="Champramary S."/>
            <person name="Plett K.L."/>
            <person name="Tsai I.J."/>
            <person name="Slot J."/>
            <person name="Sipos G."/>
            <person name="Plett J."/>
            <person name="Nagy L.G."/>
            <person name="Grigoriev I.V."/>
        </authorList>
    </citation>
    <scope>NUCLEOTIDE SEQUENCE</scope>
    <source>
        <strain evidence="2">HWK02</strain>
    </source>
</reference>
<gene>
    <name evidence="2" type="ORF">EDD18DRAFT_725822</name>
</gene>
<keyword evidence="1" id="KW-0732">Signal</keyword>
<feature type="signal peptide" evidence="1">
    <location>
        <begin position="1"/>
        <end position="25"/>
    </location>
</feature>
<sequence>MAGTLSSSSLERLFWLLMLIQVSNRACLSTIPGPVIFSRARHAQLCTSSMDRLCLGVFGLVYDFVSVNKEYTESPQLCLNGSI</sequence>
<dbReference type="Proteomes" id="UP001175228">
    <property type="component" value="Unassembled WGS sequence"/>
</dbReference>
<feature type="chain" id="PRO_5041240597" description="Secreted protein" evidence="1">
    <location>
        <begin position="26"/>
        <end position="83"/>
    </location>
</feature>
<comment type="caution">
    <text evidence="2">The sequence shown here is derived from an EMBL/GenBank/DDBJ whole genome shotgun (WGS) entry which is preliminary data.</text>
</comment>
<evidence type="ECO:0000313" key="2">
    <source>
        <dbReference type="EMBL" id="KAK0484140.1"/>
    </source>
</evidence>
<protein>
    <recommendedName>
        <fullName evidence="4">Secreted protein</fullName>
    </recommendedName>
</protein>
<proteinExistence type="predicted"/>
<evidence type="ECO:0000313" key="3">
    <source>
        <dbReference type="Proteomes" id="UP001175228"/>
    </source>
</evidence>